<evidence type="ECO:0000313" key="2">
    <source>
        <dbReference type="EMBL" id="CAE2243963.1"/>
    </source>
</evidence>
<dbReference type="PANTHER" id="PTHR10174:SF208">
    <property type="entry name" value="CRAL-TRIO DOMAIN-CONTAINING PROTEIN DDB_G0278031"/>
    <property type="match status" value="1"/>
</dbReference>
<feature type="region of interest" description="Disordered" evidence="1">
    <location>
        <begin position="537"/>
        <end position="557"/>
    </location>
</feature>
<proteinExistence type="predicted"/>
<reference evidence="2" key="1">
    <citation type="submission" date="2021-01" db="EMBL/GenBank/DDBJ databases">
        <authorList>
            <person name="Corre E."/>
            <person name="Pelletier E."/>
            <person name="Niang G."/>
            <person name="Scheremetjew M."/>
            <person name="Finn R."/>
            <person name="Kale V."/>
            <person name="Holt S."/>
            <person name="Cochrane G."/>
            <person name="Meng A."/>
            <person name="Brown T."/>
            <person name="Cohen L."/>
        </authorList>
    </citation>
    <scope>NUCLEOTIDE SEQUENCE</scope>
    <source>
        <strain evidence="2">Isolate 1302-5</strain>
    </source>
</reference>
<dbReference type="AlphaFoldDB" id="A0A7S4MUL4"/>
<feature type="region of interest" description="Disordered" evidence="1">
    <location>
        <begin position="363"/>
        <end position="385"/>
    </location>
</feature>
<evidence type="ECO:0000256" key="1">
    <source>
        <dbReference type="SAM" id="MobiDB-lite"/>
    </source>
</evidence>
<gene>
    <name evidence="2" type="ORF">OAUR00152_LOCUS17714</name>
</gene>
<dbReference type="GO" id="GO:0016020">
    <property type="term" value="C:membrane"/>
    <property type="evidence" value="ECO:0007669"/>
    <property type="project" value="TreeGrafter"/>
</dbReference>
<dbReference type="InterPro" id="IPR001251">
    <property type="entry name" value="CRAL-TRIO_dom"/>
</dbReference>
<dbReference type="SUPFAM" id="SSF52087">
    <property type="entry name" value="CRAL/TRIO domain"/>
    <property type="match status" value="1"/>
</dbReference>
<dbReference type="InterPro" id="IPR036865">
    <property type="entry name" value="CRAL-TRIO_dom_sf"/>
</dbReference>
<feature type="region of interest" description="Disordered" evidence="1">
    <location>
        <begin position="193"/>
        <end position="217"/>
    </location>
</feature>
<protein>
    <recommendedName>
        <fullName evidence="3">CRAL-TRIO domain-containing protein</fullName>
    </recommendedName>
</protein>
<evidence type="ECO:0008006" key="3">
    <source>
        <dbReference type="Google" id="ProtNLM"/>
    </source>
</evidence>
<feature type="compositionally biased region" description="Polar residues" evidence="1">
    <location>
        <begin position="537"/>
        <end position="550"/>
    </location>
</feature>
<name>A0A7S4MUL4_9STRA</name>
<dbReference type="CDD" id="cd00170">
    <property type="entry name" value="SEC14"/>
    <property type="match status" value="1"/>
</dbReference>
<dbReference type="Gene3D" id="3.40.525.10">
    <property type="entry name" value="CRAL-TRIO lipid binding domain"/>
    <property type="match status" value="1"/>
</dbReference>
<organism evidence="2">
    <name type="scientific">Odontella aurita</name>
    <dbReference type="NCBI Taxonomy" id="265563"/>
    <lineage>
        <taxon>Eukaryota</taxon>
        <taxon>Sar</taxon>
        <taxon>Stramenopiles</taxon>
        <taxon>Ochrophyta</taxon>
        <taxon>Bacillariophyta</taxon>
        <taxon>Mediophyceae</taxon>
        <taxon>Biddulphiophycidae</taxon>
        <taxon>Eupodiscales</taxon>
        <taxon>Odontellaceae</taxon>
        <taxon>Odontella</taxon>
    </lineage>
</organism>
<sequence>MTLCGTMSDDTIALSSGFLHLMTAWDAFGRAIIFADPSKHHATIYSRESMLRVFWYLIHVATEDPVIRRRGVVFMMYPRHGAWHQFDASLFRSMAMLGFKYMCPMTRAVHLCHPGHMFHIINPILKFIFDGRLRKRFKVHIGTEEAVLSNLRGFGLARDILPSELGGRVHLNQIQWISDRMVLEGLNGRFSPVPATTATAPPKPKVRTQSNKLPGNFSEANLDLDAELDNIESIISSMAKEPADAHKTPSASTSDVPSLPATLNGLVGQQPTREIENAMAAKRSQERQSRHIDEVDDTFLEGLISTICAPAAASNKHTTVNIGKPTNKIMHDATGSFSQALDRCNVDSIAEARTSFYQGNSSMGNTVLAPPRRKAKSRGVAAVQGGDPRMKRAIAARLADPHLPLLDALIKGGFKFPAKKEKGISDKSIMDCDGVSLYQRKNQLNRRLRERRREDPRMARAVAAIRTKPNLSLREALVEGGYEYHQVDLHDVICERTLKDAGNVSLHSRKTELKKRLVDLGARDPAASESIQTGALSGVHESNGSMTWPQERNDGNQRVHGQVGRVLGCDDNARKQHVSIQKRFRMVEEARLPPAGVNVEKGFHIKKNDSFDESIKELPGLADLDEYPVAAPVMRASNEPLMGTWLWGGTEHSPLPC</sequence>
<accession>A0A7S4MUL4</accession>
<dbReference type="PANTHER" id="PTHR10174">
    <property type="entry name" value="ALPHA-TOCOPHEROL TRANSFER PROTEIN-RELATED"/>
    <property type="match status" value="1"/>
</dbReference>
<dbReference type="GO" id="GO:1902936">
    <property type="term" value="F:phosphatidylinositol bisphosphate binding"/>
    <property type="evidence" value="ECO:0007669"/>
    <property type="project" value="TreeGrafter"/>
</dbReference>
<dbReference type="EMBL" id="HBKQ01026161">
    <property type="protein sequence ID" value="CAE2243963.1"/>
    <property type="molecule type" value="Transcribed_RNA"/>
</dbReference>